<dbReference type="Pfam" id="PF07992">
    <property type="entry name" value="Pyr_redox_2"/>
    <property type="match status" value="1"/>
</dbReference>
<reference evidence="15" key="1">
    <citation type="journal article" date="2019" name="Int. J. Syst. Evol. Microbiol.">
        <title>The Global Catalogue of Microorganisms (GCM) 10K type strain sequencing project: providing services to taxonomists for standard genome sequencing and annotation.</title>
        <authorList>
            <consortium name="The Broad Institute Genomics Platform"/>
            <consortium name="The Broad Institute Genome Sequencing Center for Infectious Disease"/>
            <person name="Wu L."/>
            <person name="Ma J."/>
        </authorList>
    </citation>
    <scope>NUCLEOTIDE SEQUENCE [LARGE SCALE GENOMIC DNA]</scope>
    <source>
        <strain evidence="15">KCTC 12848</strain>
    </source>
</reference>
<keyword evidence="7" id="KW-0560">Oxidoreductase</keyword>
<evidence type="ECO:0000256" key="4">
    <source>
        <dbReference type="ARBA" id="ARBA00010429"/>
    </source>
</evidence>
<accession>A0ABW5E6R7</accession>
<dbReference type="PRINTS" id="PR00411">
    <property type="entry name" value="PNDRDTASEI"/>
</dbReference>
<evidence type="ECO:0000256" key="9">
    <source>
        <dbReference type="ARBA" id="ARBA00023014"/>
    </source>
</evidence>
<keyword evidence="15" id="KW-1185">Reference proteome</keyword>
<feature type="region of interest" description="Disordered" evidence="10">
    <location>
        <begin position="1"/>
        <end position="20"/>
    </location>
</feature>
<dbReference type="PRINTS" id="PR00368">
    <property type="entry name" value="FADPNR"/>
</dbReference>
<dbReference type="InterPro" id="IPR007419">
    <property type="entry name" value="BFD-like_2Fe2S-bd_dom"/>
</dbReference>
<dbReference type="InterPro" id="IPR041854">
    <property type="entry name" value="BFD-like_2Fe2S-bd_dom_sf"/>
</dbReference>
<gene>
    <name evidence="14" type="ORF">ACFSKX_02600</name>
</gene>
<dbReference type="InterPro" id="IPR036188">
    <property type="entry name" value="FAD/NAD-bd_sf"/>
</dbReference>
<evidence type="ECO:0000256" key="2">
    <source>
        <dbReference type="ARBA" id="ARBA00001966"/>
    </source>
</evidence>
<keyword evidence="6" id="KW-0479">Metal-binding</keyword>
<dbReference type="PANTHER" id="PTHR43809">
    <property type="entry name" value="NITRITE REDUCTASE (NADH) LARGE SUBUNIT"/>
    <property type="match status" value="1"/>
</dbReference>
<dbReference type="Gene3D" id="1.10.10.1100">
    <property type="entry name" value="BFD-like [2Fe-2S]-binding domain"/>
    <property type="match status" value="1"/>
</dbReference>
<evidence type="ECO:0000256" key="5">
    <source>
        <dbReference type="ARBA" id="ARBA00022617"/>
    </source>
</evidence>
<evidence type="ECO:0000313" key="15">
    <source>
        <dbReference type="Proteomes" id="UP001597425"/>
    </source>
</evidence>
<evidence type="ECO:0000259" key="13">
    <source>
        <dbReference type="Pfam" id="PF07992"/>
    </source>
</evidence>
<dbReference type="Gene3D" id="3.50.50.60">
    <property type="entry name" value="FAD/NAD(P)-binding domain"/>
    <property type="match status" value="2"/>
</dbReference>
<comment type="cofactor">
    <cofactor evidence="1">
        <name>siroheme</name>
        <dbReference type="ChEBI" id="CHEBI:60052"/>
    </cofactor>
</comment>
<evidence type="ECO:0000256" key="6">
    <source>
        <dbReference type="ARBA" id="ARBA00022723"/>
    </source>
</evidence>
<feature type="transmembrane region" description="Helical" evidence="11">
    <location>
        <begin position="578"/>
        <end position="597"/>
    </location>
</feature>
<dbReference type="RefSeq" id="WP_265720635.1">
    <property type="nucleotide sequence ID" value="NZ_JAPIVK010000004.1"/>
</dbReference>
<keyword evidence="11" id="KW-0812">Transmembrane</keyword>
<protein>
    <submittedName>
        <fullName evidence="14">FAD-dependent oxidoreductase</fullName>
    </submittedName>
</protein>
<feature type="domain" description="FAD/NAD(P)-binding" evidence="13">
    <location>
        <begin position="26"/>
        <end position="307"/>
    </location>
</feature>
<evidence type="ECO:0000256" key="11">
    <source>
        <dbReference type="SAM" id="Phobius"/>
    </source>
</evidence>
<keyword evidence="9" id="KW-0411">Iron-sulfur</keyword>
<feature type="transmembrane region" description="Helical" evidence="11">
    <location>
        <begin position="500"/>
        <end position="520"/>
    </location>
</feature>
<organism evidence="14 15">
    <name type="scientific">Microbulbifer halophilus</name>
    <dbReference type="NCBI Taxonomy" id="453963"/>
    <lineage>
        <taxon>Bacteria</taxon>
        <taxon>Pseudomonadati</taxon>
        <taxon>Pseudomonadota</taxon>
        <taxon>Gammaproteobacteria</taxon>
        <taxon>Cellvibrionales</taxon>
        <taxon>Microbulbiferaceae</taxon>
        <taxon>Microbulbifer</taxon>
    </lineage>
</organism>
<comment type="caution">
    <text evidence="14">The sequence shown here is derived from an EMBL/GenBank/DDBJ whole genome shotgun (WGS) entry which is preliminary data.</text>
</comment>
<dbReference type="InterPro" id="IPR052034">
    <property type="entry name" value="NasD-like"/>
</dbReference>
<evidence type="ECO:0000256" key="10">
    <source>
        <dbReference type="SAM" id="MobiDB-lite"/>
    </source>
</evidence>
<comment type="cofactor">
    <cofactor evidence="2">
        <name>[4Fe-4S] cluster</name>
        <dbReference type="ChEBI" id="CHEBI:49883"/>
    </cofactor>
</comment>
<dbReference type="Pfam" id="PF04324">
    <property type="entry name" value="Fer2_BFD"/>
    <property type="match status" value="1"/>
</dbReference>
<sequence>MADELELPASPHRSINNPTDSGYPVYAVVGNGPVGIRCAQKLLEYSGRAQVVVFGDEATNPYNRVKLSQYLADQLSLADLDNPVHSDPDSRLATFNSRRISTIDRENRVLIDTGGGRQPYDKLILATGSEPAVPDIPGVDLSNVYPFRSLRDTEALIRLRDSDRHICVIGAGALGLEAAAALKTRGNRVTLQSRGQILGGLLGDEGAEYLQNAMTALGVELRTGEPLAAIEGDGRAERLRFADGGTMTTDAVVLCTGIRPAVTLAESCGLETGRGIVTDEWMRTSDPHIYAVGECAEFARRIYQFVRPGYEQAEACCAHICRETRDLSDPRPYRGSPTDIQLKIAHIPCAVIGGEENSQQQYVYRNRFRGLYRLLRLSGQRIVGAVYIGNWDEANRLRQAVADGDTVIGRALQRFEREGRLWEKRAERGIKAQPDSYLVCQCNNVSKGELCRAISQGKRTPMELQQATNAGSVCGSCGPLVAELLDAPAPNLVMRHARGILVTSIISLLLIALALLMPPAPVSESVQSHWYWQELWYDNFWKQVSGYTLLACCLLTATLSLRKRWRRLHYGHVDHWRYVHSVIGGAALAVLVVHTGFRLGENLNLVLMLDFLAATTTGALVGVFMARNHHWTDIKLREHRKWWSRVHYALLWAMPALIGYHILAVYYF</sequence>
<feature type="transmembrane region" description="Helical" evidence="11">
    <location>
        <begin position="603"/>
        <end position="625"/>
    </location>
</feature>
<feature type="transmembrane region" description="Helical" evidence="11">
    <location>
        <begin position="646"/>
        <end position="667"/>
    </location>
</feature>
<dbReference type="EMBL" id="JBHUJD010000002">
    <property type="protein sequence ID" value="MFD2309293.1"/>
    <property type="molecule type" value="Genomic_DNA"/>
</dbReference>
<evidence type="ECO:0000256" key="3">
    <source>
        <dbReference type="ARBA" id="ARBA00005096"/>
    </source>
</evidence>
<evidence type="ECO:0000256" key="1">
    <source>
        <dbReference type="ARBA" id="ARBA00001929"/>
    </source>
</evidence>
<evidence type="ECO:0000256" key="7">
    <source>
        <dbReference type="ARBA" id="ARBA00023002"/>
    </source>
</evidence>
<keyword evidence="5" id="KW-0349">Heme</keyword>
<name>A0ABW5E6R7_9GAMM</name>
<dbReference type="InterPro" id="IPR023753">
    <property type="entry name" value="FAD/NAD-binding_dom"/>
</dbReference>
<keyword evidence="11" id="KW-1133">Transmembrane helix</keyword>
<dbReference type="Proteomes" id="UP001597425">
    <property type="component" value="Unassembled WGS sequence"/>
</dbReference>
<proteinExistence type="inferred from homology"/>
<feature type="transmembrane region" description="Helical" evidence="11">
    <location>
        <begin position="540"/>
        <end position="557"/>
    </location>
</feature>
<keyword evidence="11" id="KW-0472">Membrane</keyword>
<keyword evidence="8" id="KW-0408">Iron</keyword>
<feature type="domain" description="BFD-like [2Fe-2S]-binding" evidence="12">
    <location>
        <begin position="438"/>
        <end position="486"/>
    </location>
</feature>
<evidence type="ECO:0000313" key="14">
    <source>
        <dbReference type="EMBL" id="MFD2309293.1"/>
    </source>
</evidence>
<dbReference type="PANTHER" id="PTHR43809:SF1">
    <property type="entry name" value="NITRITE REDUCTASE (NADH) LARGE SUBUNIT"/>
    <property type="match status" value="1"/>
</dbReference>
<comment type="pathway">
    <text evidence="3">Nitrogen metabolism; nitrate reduction (assimilation).</text>
</comment>
<dbReference type="SUPFAM" id="SSF51905">
    <property type="entry name" value="FAD/NAD(P)-binding domain"/>
    <property type="match status" value="1"/>
</dbReference>
<evidence type="ECO:0000256" key="8">
    <source>
        <dbReference type="ARBA" id="ARBA00023004"/>
    </source>
</evidence>
<evidence type="ECO:0000259" key="12">
    <source>
        <dbReference type="Pfam" id="PF04324"/>
    </source>
</evidence>
<comment type="similarity">
    <text evidence="4">Belongs to the nitrite and sulfite reductase 4Fe-4S domain family.</text>
</comment>